<protein>
    <submittedName>
        <fullName evidence="2">TIGR03088 family PEP-CTERM/XrtA system glycosyltransferase</fullName>
    </submittedName>
</protein>
<sequence length="410" mass="44895">MAHTVNADSVPLVVHIIYALGTGGLENGLVNIINRSPPGRYRHAIVCLSHAEDFARRVTANDVEVVELHKRPGHDPGMYWRLWRTLRRLRPAIVHTRNLAALETQALGLLMPGCRRVHGEHGRDVSDLDGSNPKYRWLRRALRPLIHRFIAVSRDLADWLVDSVGIPAPKVTQIYNGVDHQRFTARWQAGTTGSGPATAVPRCWPADVPAGFAAGGDCRVIGSVGRLAAVKDQRQILRALQHIFAAHPEQRAGLRCILVGDGPERRTLETEIEALQLDDCVWLAGDREDIPALLACMDIFLLPSLGEGISNTILEAMAIGLPVVATRVGGNPELVQDGVTGRLVPVADAAALGEATVALLRDPALCEAMGRAAIERVQRDFDWERTVADYLRVYDELLQRPRLQPATGGN</sequence>
<feature type="domain" description="Glycosyltransferase subfamily 4-like N-terminal" evidence="1">
    <location>
        <begin position="23"/>
        <end position="182"/>
    </location>
</feature>
<keyword evidence="3" id="KW-1185">Reference proteome</keyword>
<dbReference type="GO" id="GO:0016757">
    <property type="term" value="F:glycosyltransferase activity"/>
    <property type="evidence" value="ECO:0007669"/>
    <property type="project" value="UniProtKB-ARBA"/>
</dbReference>
<dbReference type="PANTHER" id="PTHR12526">
    <property type="entry name" value="GLYCOSYLTRANSFERASE"/>
    <property type="match status" value="1"/>
</dbReference>
<dbReference type="SUPFAM" id="SSF53756">
    <property type="entry name" value="UDP-Glycosyltransferase/glycogen phosphorylase"/>
    <property type="match status" value="1"/>
</dbReference>
<gene>
    <name evidence="2" type="ORF">G3T16_04265</name>
</gene>
<dbReference type="Pfam" id="PF13439">
    <property type="entry name" value="Glyco_transf_4"/>
    <property type="match status" value="1"/>
</dbReference>
<keyword evidence="2" id="KW-0808">Transferase</keyword>
<name>A0A6C0U628_9GAMM</name>
<dbReference type="Gene3D" id="3.40.50.2000">
    <property type="entry name" value="Glycogen Phosphorylase B"/>
    <property type="match status" value="2"/>
</dbReference>
<evidence type="ECO:0000259" key="1">
    <source>
        <dbReference type="Pfam" id="PF13439"/>
    </source>
</evidence>
<dbReference type="Pfam" id="PF13692">
    <property type="entry name" value="Glyco_trans_1_4"/>
    <property type="match status" value="1"/>
</dbReference>
<evidence type="ECO:0000313" key="3">
    <source>
        <dbReference type="Proteomes" id="UP000477680"/>
    </source>
</evidence>
<dbReference type="Proteomes" id="UP000477680">
    <property type="component" value="Chromosome"/>
</dbReference>
<reference evidence="2 3" key="1">
    <citation type="submission" date="2020-02" db="EMBL/GenBank/DDBJ databases">
        <title>Genome sequencing for Kineobactrum sp. M2.</title>
        <authorList>
            <person name="Park S.-J."/>
        </authorList>
    </citation>
    <scope>NUCLEOTIDE SEQUENCE [LARGE SCALE GENOMIC DNA]</scope>
    <source>
        <strain evidence="2 3">M2</strain>
    </source>
</reference>
<organism evidence="2 3">
    <name type="scientific">Kineobactrum salinum</name>
    <dbReference type="NCBI Taxonomy" id="2708301"/>
    <lineage>
        <taxon>Bacteria</taxon>
        <taxon>Pseudomonadati</taxon>
        <taxon>Pseudomonadota</taxon>
        <taxon>Gammaproteobacteria</taxon>
        <taxon>Cellvibrionales</taxon>
        <taxon>Halieaceae</taxon>
        <taxon>Kineobactrum</taxon>
    </lineage>
</organism>
<dbReference type="InterPro" id="IPR028098">
    <property type="entry name" value="Glyco_trans_4-like_N"/>
</dbReference>
<dbReference type="KEGG" id="kim:G3T16_04265"/>
<dbReference type="InterPro" id="IPR017522">
    <property type="entry name" value="Sugar_tfrase_PEP-CTERM_Stp2"/>
</dbReference>
<proteinExistence type="predicted"/>
<dbReference type="EMBL" id="CP048711">
    <property type="protein sequence ID" value="QIB67531.1"/>
    <property type="molecule type" value="Genomic_DNA"/>
</dbReference>
<evidence type="ECO:0000313" key="2">
    <source>
        <dbReference type="EMBL" id="QIB67531.1"/>
    </source>
</evidence>
<accession>A0A6C0U628</accession>
<dbReference type="AlphaFoldDB" id="A0A6C0U628"/>
<dbReference type="NCBIfam" id="TIGR03088">
    <property type="entry name" value="stp2"/>
    <property type="match status" value="1"/>
</dbReference>